<evidence type="ECO:0000313" key="7">
    <source>
        <dbReference type="EMBL" id="RMB18041.1"/>
    </source>
</evidence>
<keyword evidence="9" id="KW-1185">Reference proteome</keyword>
<reference evidence="7" key="3">
    <citation type="submission" date="2018-10" db="EMBL/GenBank/DDBJ databases">
        <authorList>
            <person name="Whitman W."/>
            <person name="Huntemann M."/>
            <person name="Clum A."/>
            <person name="Pillay M."/>
            <person name="Palaniappan K."/>
            <person name="Varghese N."/>
            <person name="Mikhailova N."/>
            <person name="Stamatis D."/>
            <person name="Reddy T."/>
            <person name="Daum C."/>
            <person name="Shapiro N."/>
            <person name="Ivanova N."/>
            <person name="Kyrpides N."/>
            <person name="Woyke T."/>
        </authorList>
    </citation>
    <scope>NUCLEOTIDE SEQUENCE</scope>
    <source>
        <strain evidence="7">CGMCC 1.10124</strain>
    </source>
</reference>
<gene>
    <name evidence="7" type="ORF">ATH50_1487</name>
    <name evidence="6" type="ORF">DU502_14415</name>
</gene>
<evidence type="ECO:0000313" key="8">
    <source>
        <dbReference type="Proteomes" id="UP000277326"/>
    </source>
</evidence>
<dbReference type="GO" id="GO:0005524">
    <property type="term" value="F:ATP binding"/>
    <property type="evidence" value="ECO:0007669"/>
    <property type="project" value="UniProtKB-KW"/>
</dbReference>
<dbReference type="InterPro" id="IPR011892">
    <property type="entry name" value="Cyt_kin_arch"/>
</dbReference>
<reference evidence="6 9" key="2">
    <citation type="submission" date="2018-07" db="EMBL/GenBank/DDBJ databases">
        <title>Genome sequences of Haloplanus aerogenes JCM 16430T.</title>
        <authorList>
            <person name="Kim Y.B."/>
            <person name="Roh S.W."/>
        </authorList>
    </citation>
    <scope>NUCLEOTIDE SEQUENCE [LARGE SCALE GENOMIC DNA]</scope>
    <source>
        <strain evidence="6 9">JCM 16430</strain>
    </source>
</reference>
<name>A0A3M0D870_9EURY</name>
<dbReference type="RefSeq" id="WP_121920151.1">
    <property type="nucleotide sequence ID" value="NZ_CP034145.1"/>
</dbReference>
<organism evidence="7 8">
    <name type="scientific">Haloplanus aerogenes</name>
    <dbReference type="NCBI Taxonomy" id="660522"/>
    <lineage>
        <taxon>Archaea</taxon>
        <taxon>Methanobacteriati</taxon>
        <taxon>Methanobacteriota</taxon>
        <taxon>Stenosarchaea group</taxon>
        <taxon>Halobacteria</taxon>
        <taxon>Halobacteriales</taxon>
        <taxon>Haloferacaceae</taxon>
        <taxon>Haloplanus</taxon>
    </lineage>
</organism>
<evidence type="ECO:0000256" key="1">
    <source>
        <dbReference type="ARBA" id="ARBA00022490"/>
    </source>
</evidence>
<dbReference type="Pfam" id="PF13238">
    <property type="entry name" value="AAA_18"/>
    <property type="match status" value="1"/>
</dbReference>
<accession>A0A3M0D870</accession>
<evidence type="ECO:0000256" key="4">
    <source>
        <dbReference type="ARBA" id="ARBA00022777"/>
    </source>
</evidence>
<sequence>MSNASATTERQVDSNLFITVSGPPGCGATTLTEGLADALNCGYVIGGEIFRDLAEERDMSLQQLIAKAEEDDTIDRALDQRLRRIAEQWGAANKAFILESRLAGWLAGNRADLRIWLDAPEEVRIERLSDYEVSYEIERPDERASEEIDLKHLDEEDEIGPLLRVREVSEAGRYESYYGIDVDDQSFYDLSINTARWDADTVLDMVLTAIEGYDPETDEGAFTTRDVTI</sequence>
<dbReference type="KEGG" id="haer:DU502_14415"/>
<reference evidence="7 8" key="1">
    <citation type="journal article" date="2015" name="Stand. Genomic Sci.">
        <title>Genomic Encyclopedia of Bacterial and Archaeal Type Strains, Phase III: the genomes of soil and plant-associated and newly described type strains.</title>
        <authorList>
            <person name="Whitman W.B."/>
            <person name="Woyke T."/>
            <person name="Klenk H.P."/>
            <person name="Zhou Y."/>
            <person name="Lilburn T.G."/>
            <person name="Beck B.J."/>
            <person name="De Vos P."/>
            <person name="Vandamme P."/>
            <person name="Eisen J.A."/>
            <person name="Garrity G."/>
            <person name="Hugenholtz P."/>
            <person name="Kyrpides N.C."/>
        </authorList>
    </citation>
    <scope>NUCLEOTIDE SEQUENCE [LARGE SCALE GENOMIC DNA]</scope>
    <source>
        <strain evidence="7 8">CGMCC 1.10124</strain>
    </source>
</reference>
<dbReference type="Proteomes" id="UP000282007">
    <property type="component" value="Chromosome"/>
</dbReference>
<dbReference type="InterPro" id="IPR027417">
    <property type="entry name" value="P-loop_NTPase"/>
</dbReference>
<evidence type="ECO:0000313" key="6">
    <source>
        <dbReference type="EMBL" id="AZH26489.1"/>
    </source>
</evidence>
<dbReference type="Proteomes" id="UP000277326">
    <property type="component" value="Unassembled WGS sequence"/>
</dbReference>
<keyword evidence="4 7" id="KW-0418">Kinase</keyword>
<dbReference type="GO" id="GO:0006139">
    <property type="term" value="P:nucleobase-containing compound metabolic process"/>
    <property type="evidence" value="ECO:0007669"/>
    <property type="project" value="InterPro"/>
</dbReference>
<dbReference type="GeneID" id="38472503"/>
<keyword evidence="5" id="KW-0067">ATP-binding</keyword>
<keyword evidence="2" id="KW-0808">Transferase</keyword>
<dbReference type="Gene3D" id="3.40.50.300">
    <property type="entry name" value="P-loop containing nucleotide triphosphate hydrolases"/>
    <property type="match status" value="1"/>
</dbReference>
<proteinExistence type="predicted"/>
<dbReference type="SUPFAM" id="SSF52540">
    <property type="entry name" value="P-loop containing nucleoside triphosphate hydrolases"/>
    <property type="match status" value="1"/>
</dbReference>
<dbReference type="OrthoDB" id="31096at2157"/>
<dbReference type="EMBL" id="REFS01000003">
    <property type="protein sequence ID" value="RMB18041.1"/>
    <property type="molecule type" value="Genomic_DNA"/>
</dbReference>
<evidence type="ECO:0000256" key="3">
    <source>
        <dbReference type="ARBA" id="ARBA00022741"/>
    </source>
</evidence>
<evidence type="ECO:0000313" key="9">
    <source>
        <dbReference type="Proteomes" id="UP000282007"/>
    </source>
</evidence>
<evidence type="ECO:0000256" key="2">
    <source>
        <dbReference type="ARBA" id="ARBA00022679"/>
    </source>
</evidence>
<dbReference type="GO" id="GO:0016301">
    <property type="term" value="F:kinase activity"/>
    <property type="evidence" value="ECO:0007669"/>
    <property type="project" value="UniProtKB-KW"/>
</dbReference>
<dbReference type="AlphaFoldDB" id="A0A3M0D870"/>
<dbReference type="GO" id="GO:0016776">
    <property type="term" value="F:phosphotransferase activity, phosphate group as acceptor"/>
    <property type="evidence" value="ECO:0007669"/>
    <property type="project" value="InterPro"/>
</dbReference>
<dbReference type="NCBIfam" id="TIGR02173">
    <property type="entry name" value="cyt_kin_arch"/>
    <property type="match status" value="1"/>
</dbReference>
<keyword evidence="1" id="KW-0963">Cytoplasm</keyword>
<keyword evidence="3" id="KW-0547">Nucleotide-binding</keyword>
<evidence type="ECO:0000256" key="5">
    <source>
        <dbReference type="ARBA" id="ARBA00022840"/>
    </source>
</evidence>
<protein>
    <submittedName>
        <fullName evidence="7">Cytidylate kinase</fullName>
    </submittedName>
</protein>
<dbReference type="EMBL" id="CP034145">
    <property type="protein sequence ID" value="AZH26489.1"/>
    <property type="molecule type" value="Genomic_DNA"/>
</dbReference>